<dbReference type="GO" id="GO:0005840">
    <property type="term" value="C:ribosome"/>
    <property type="evidence" value="ECO:0007669"/>
    <property type="project" value="InterPro"/>
</dbReference>
<dbReference type="Gene3D" id="2.30.30.240">
    <property type="entry name" value="PRC-barrel domain"/>
    <property type="match status" value="1"/>
</dbReference>
<name>A0A840UFH9_9FIRM</name>
<dbReference type="PANTHER" id="PTHR33692">
    <property type="entry name" value="RIBOSOME MATURATION FACTOR RIMM"/>
    <property type="match status" value="1"/>
</dbReference>
<dbReference type="GO" id="GO:0042274">
    <property type="term" value="P:ribosomal small subunit biogenesis"/>
    <property type="evidence" value="ECO:0007669"/>
    <property type="project" value="UniProtKB-UniRule"/>
</dbReference>
<protein>
    <recommendedName>
        <fullName evidence="5">Ribosome maturation factor RimM</fullName>
    </recommendedName>
</protein>
<comment type="similarity">
    <text evidence="5">Belongs to the RimM family.</text>
</comment>
<dbReference type="Pfam" id="PF24986">
    <property type="entry name" value="PRC_RimM"/>
    <property type="match status" value="1"/>
</dbReference>
<dbReference type="Pfam" id="PF01782">
    <property type="entry name" value="RimM"/>
    <property type="match status" value="1"/>
</dbReference>
<keyword evidence="4 5" id="KW-0143">Chaperone</keyword>
<evidence type="ECO:0000313" key="8">
    <source>
        <dbReference type="EMBL" id="MBB5336491.1"/>
    </source>
</evidence>
<dbReference type="Gene3D" id="2.40.30.60">
    <property type="entry name" value="RimM"/>
    <property type="match status" value="1"/>
</dbReference>
<dbReference type="InterPro" id="IPR011961">
    <property type="entry name" value="RimM"/>
</dbReference>
<dbReference type="AlphaFoldDB" id="A0A840UFH9"/>
<keyword evidence="9" id="KW-1185">Reference proteome</keyword>
<dbReference type="GO" id="GO:0043022">
    <property type="term" value="F:ribosome binding"/>
    <property type="evidence" value="ECO:0007669"/>
    <property type="project" value="InterPro"/>
</dbReference>
<keyword evidence="1 5" id="KW-0963">Cytoplasm</keyword>
<feature type="domain" description="Ribosome maturation factor RimM PRC barrel" evidence="7">
    <location>
        <begin position="104"/>
        <end position="169"/>
    </location>
</feature>
<dbReference type="NCBIfam" id="TIGR02273">
    <property type="entry name" value="16S_RimM"/>
    <property type="match status" value="1"/>
</dbReference>
<comment type="subunit">
    <text evidence="5">Binds ribosomal protein uS19.</text>
</comment>
<gene>
    <name evidence="5" type="primary">rimM</name>
    <name evidence="8" type="ORF">HNR32_001640</name>
</gene>
<keyword evidence="3 5" id="KW-0698">rRNA processing</keyword>
<dbReference type="InterPro" id="IPR002676">
    <property type="entry name" value="RimM_N"/>
</dbReference>
<comment type="caution">
    <text evidence="8">The sequence shown here is derived from an EMBL/GenBank/DDBJ whole genome shotgun (WGS) entry which is preliminary data.</text>
</comment>
<dbReference type="GO" id="GO:0005737">
    <property type="term" value="C:cytoplasm"/>
    <property type="evidence" value="ECO:0007669"/>
    <property type="project" value="UniProtKB-SubCell"/>
</dbReference>
<accession>A0A840UFH9</accession>
<dbReference type="InterPro" id="IPR011033">
    <property type="entry name" value="PRC_barrel-like_sf"/>
</dbReference>
<evidence type="ECO:0000259" key="6">
    <source>
        <dbReference type="Pfam" id="PF01782"/>
    </source>
</evidence>
<evidence type="ECO:0000256" key="5">
    <source>
        <dbReference type="HAMAP-Rule" id="MF_00014"/>
    </source>
</evidence>
<sequence length="173" mass="19389">MEKLSKCAPEEMLIIGKIGKPHGIKGELRVYPLTDFPERFEKLRTAYIDNTAVDIASTRYSNDFVILKIKDFNSREQAATVTGKLLKINRADAAPLAKGEYYSFDIIGLIVYDENGICLGKIIDIIKTGSNDVYVIEEAETAKHILVPALKKVVTNIDLTNKRMDIIMPIVEE</sequence>
<comment type="subcellular location">
    <subcellularLocation>
        <location evidence="5">Cytoplasm</location>
    </subcellularLocation>
</comment>
<dbReference type="SUPFAM" id="SSF50447">
    <property type="entry name" value="Translation proteins"/>
    <property type="match status" value="1"/>
</dbReference>
<keyword evidence="2 5" id="KW-0690">Ribosome biogenesis</keyword>
<evidence type="ECO:0000256" key="3">
    <source>
        <dbReference type="ARBA" id="ARBA00022552"/>
    </source>
</evidence>
<proteinExistence type="inferred from homology"/>
<comment type="domain">
    <text evidence="5">The PRC barrel domain binds ribosomal protein uS19.</text>
</comment>
<evidence type="ECO:0000313" key="9">
    <source>
        <dbReference type="Proteomes" id="UP000559117"/>
    </source>
</evidence>
<dbReference type="InterPro" id="IPR056792">
    <property type="entry name" value="PRC_RimM"/>
</dbReference>
<evidence type="ECO:0000256" key="4">
    <source>
        <dbReference type="ARBA" id="ARBA00023186"/>
    </source>
</evidence>
<dbReference type="RefSeq" id="WP_183861471.1">
    <property type="nucleotide sequence ID" value="NZ_JACHFH010000018.1"/>
</dbReference>
<dbReference type="Proteomes" id="UP000559117">
    <property type="component" value="Unassembled WGS sequence"/>
</dbReference>
<dbReference type="GO" id="GO:0006364">
    <property type="term" value="P:rRNA processing"/>
    <property type="evidence" value="ECO:0007669"/>
    <property type="project" value="UniProtKB-UniRule"/>
</dbReference>
<feature type="domain" description="RimM N-terminal" evidence="6">
    <location>
        <begin position="15"/>
        <end position="91"/>
    </location>
</feature>
<dbReference type="InterPro" id="IPR036976">
    <property type="entry name" value="RimM_N_sf"/>
</dbReference>
<dbReference type="SUPFAM" id="SSF50346">
    <property type="entry name" value="PRC-barrel domain"/>
    <property type="match status" value="1"/>
</dbReference>
<dbReference type="InterPro" id="IPR009000">
    <property type="entry name" value="Transl_B-barrel_sf"/>
</dbReference>
<comment type="function">
    <text evidence="5">An accessory protein needed during the final step in the assembly of 30S ribosomal subunit, possibly for assembly of the head region. Essential for efficient processing of 16S rRNA. May be needed both before and after RbfA during the maturation of 16S rRNA. It has affinity for free ribosomal 30S subunits but not for 70S ribosomes.</text>
</comment>
<evidence type="ECO:0000256" key="2">
    <source>
        <dbReference type="ARBA" id="ARBA00022517"/>
    </source>
</evidence>
<organism evidence="8 9">
    <name type="scientific">Pectinatus brassicae</name>
    <dbReference type="NCBI Taxonomy" id="862415"/>
    <lineage>
        <taxon>Bacteria</taxon>
        <taxon>Bacillati</taxon>
        <taxon>Bacillota</taxon>
        <taxon>Negativicutes</taxon>
        <taxon>Selenomonadales</taxon>
        <taxon>Selenomonadaceae</taxon>
        <taxon>Pectinatus</taxon>
    </lineage>
</organism>
<dbReference type="PANTHER" id="PTHR33692:SF1">
    <property type="entry name" value="RIBOSOME MATURATION FACTOR RIMM"/>
    <property type="match status" value="1"/>
</dbReference>
<reference evidence="8 9" key="1">
    <citation type="submission" date="2020-08" db="EMBL/GenBank/DDBJ databases">
        <title>Genomic Encyclopedia of Type Strains, Phase IV (KMG-IV): sequencing the most valuable type-strain genomes for metagenomic binning, comparative biology and taxonomic classification.</title>
        <authorList>
            <person name="Goeker M."/>
        </authorList>
    </citation>
    <scope>NUCLEOTIDE SEQUENCE [LARGE SCALE GENOMIC DNA]</scope>
    <source>
        <strain evidence="8 9">DSM 24661</strain>
    </source>
</reference>
<dbReference type="EMBL" id="JACHFH010000018">
    <property type="protein sequence ID" value="MBB5336491.1"/>
    <property type="molecule type" value="Genomic_DNA"/>
</dbReference>
<dbReference type="HAMAP" id="MF_00014">
    <property type="entry name" value="Ribosome_mat_RimM"/>
    <property type="match status" value="1"/>
</dbReference>
<evidence type="ECO:0000256" key="1">
    <source>
        <dbReference type="ARBA" id="ARBA00022490"/>
    </source>
</evidence>
<evidence type="ECO:0000259" key="7">
    <source>
        <dbReference type="Pfam" id="PF24986"/>
    </source>
</evidence>